<keyword evidence="2" id="KW-0732">Signal</keyword>
<dbReference type="PANTHER" id="PTHR42928:SF5">
    <property type="entry name" value="BLR1237 PROTEIN"/>
    <property type="match status" value="1"/>
</dbReference>
<organism evidence="3 4">
    <name type="scientific">Paenalcaligenes hominis</name>
    <dbReference type="NCBI Taxonomy" id="643674"/>
    <lineage>
        <taxon>Bacteria</taxon>
        <taxon>Pseudomonadati</taxon>
        <taxon>Pseudomonadota</taxon>
        <taxon>Betaproteobacteria</taxon>
        <taxon>Burkholderiales</taxon>
        <taxon>Alcaligenaceae</taxon>
        <taxon>Paenalcaligenes</taxon>
    </lineage>
</organism>
<dbReference type="Proteomes" id="UP000700248">
    <property type="component" value="Unassembled WGS sequence"/>
</dbReference>
<feature type="chain" id="PRO_5038932738" evidence="2">
    <location>
        <begin position="25"/>
        <end position="324"/>
    </location>
</feature>
<sequence>MFKPTLRRTVVAVAALCLSGAALAQQNVTRIIVPFAAGGPIDVTARVLAEGVKDELGTVIIENKPGAGGNIGSDYVAKAKPDGKTIGIATLASHAVNPWIYSQIPYDADKDFAAVTMMVNVPNVLVMNTLHAEKLGINSVEELIAYAKANPNKLNYGSGGNGSGGHLAGELFKKQAGIDIMHIPYNGGAPAQLALLSAEVDFTFDNLATAAPNINAGKLKALAVTTDERSDVLPDVPTVKESGLENFSVSTWWGLVAPANTPKEEIDKLNAAFSAAMKSEQAQERFANLLVTPAPSTPAEFDEFMREERTRYKQIVEDAGAQVD</sequence>
<dbReference type="SUPFAM" id="SSF53850">
    <property type="entry name" value="Periplasmic binding protein-like II"/>
    <property type="match status" value="1"/>
</dbReference>
<feature type="signal peptide" evidence="2">
    <location>
        <begin position="1"/>
        <end position="24"/>
    </location>
</feature>
<name>A0A9D3AAT4_9BURK</name>
<evidence type="ECO:0000313" key="3">
    <source>
        <dbReference type="EMBL" id="HJH24112.1"/>
    </source>
</evidence>
<protein>
    <submittedName>
        <fullName evidence="3">Tripartite tricarboxylate transporter substrate binding protein</fullName>
    </submittedName>
</protein>
<dbReference type="AlphaFoldDB" id="A0A9D3AAT4"/>
<dbReference type="PANTHER" id="PTHR42928">
    <property type="entry name" value="TRICARBOXYLATE-BINDING PROTEIN"/>
    <property type="match status" value="1"/>
</dbReference>
<evidence type="ECO:0000256" key="2">
    <source>
        <dbReference type="SAM" id="SignalP"/>
    </source>
</evidence>
<reference evidence="3" key="2">
    <citation type="submission" date="2021-09" db="EMBL/GenBank/DDBJ databases">
        <authorList>
            <person name="Gilroy R."/>
        </authorList>
    </citation>
    <scope>NUCLEOTIDE SEQUENCE</scope>
    <source>
        <strain evidence="3">CHK175-13533</strain>
    </source>
</reference>
<accession>A0A9D3AAT4</accession>
<gene>
    <name evidence="3" type="ORF">K8U84_06115</name>
</gene>
<dbReference type="CDD" id="cd13578">
    <property type="entry name" value="PBP2_Bug27"/>
    <property type="match status" value="1"/>
</dbReference>
<dbReference type="RefSeq" id="WP_276830859.1">
    <property type="nucleotide sequence ID" value="NZ_DYTQ01000073.1"/>
</dbReference>
<dbReference type="PIRSF" id="PIRSF017082">
    <property type="entry name" value="YflP"/>
    <property type="match status" value="1"/>
</dbReference>
<dbReference type="Pfam" id="PF03401">
    <property type="entry name" value="TctC"/>
    <property type="match status" value="1"/>
</dbReference>
<dbReference type="EMBL" id="DYTQ01000073">
    <property type="protein sequence ID" value="HJH24112.1"/>
    <property type="molecule type" value="Genomic_DNA"/>
</dbReference>
<dbReference type="InterPro" id="IPR042100">
    <property type="entry name" value="Bug_dom1"/>
</dbReference>
<dbReference type="InterPro" id="IPR005064">
    <property type="entry name" value="BUG"/>
</dbReference>
<dbReference type="Gene3D" id="3.40.190.10">
    <property type="entry name" value="Periplasmic binding protein-like II"/>
    <property type="match status" value="1"/>
</dbReference>
<evidence type="ECO:0000256" key="1">
    <source>
        <dbReference type="ARBA" id="ARBA00006987"/>
    </source>
</evidence>
<comment type="caution">
    <text evidence="3">The sequence shown here is derived from an EMBL/GenBank/DDBJ whole genome shotgun (WGS) entry which is preliminary data.</text>
</comment>
<proteinExistence type="inferred from homology"/>
<reference evidence="3" key="1">
    <citation type="journal article" date="2021" name="PeerJ">
        <title>Extensive microbial diversity within the chicken gut microbiome revealed by metagenomics and culture.</title>
        <authorList>
            <person name="Gilroy R."/>
            <person name="Ravi A."/>
            <person name="Getino M."/>
            <person name="Pursley I."/>
            <person name="Horton D.L."/>
            <person name="Alikhan N.F."/>
            <person name="Baker D."/>
            <person name="Gharbi K."/>
            <person name="Hall N."/>
            <person name="Watson M."/>
            <person name="Adriaenssens E.M."/>
            <person name="Foster-Nyarko E."/>
            <person name="Jarju S."/>
            <person name="Secka A."/>
            <person name="Antonio M."/>
            <person name="Oren A."/>
            <person name="Chaudhuri R.R."/>
            <person name="La Ragione R."/>
            <person name="Hildebrand F."/>
            <person name="Pallen M.J."/>
        </authorList>
    </citation>
    <scope>NUCLEOTIDE SEQUENCE</scope>
    <source>
        <strain evidence="3">CHK175-13533</strain>
    </source>
</reference>
<dbReference type="Gene3D" id="3.40.190.150">
    <property type="entry name" value="Bordetella uptake gene, domain 1"/>
    <property type="match status" value="1"/>
</dbReference>
<comment type="similarity">
    <text evidence="1">Belongs to the UPF0065 (bug) family.</text>
</comment>
<evidence type="ECO:0000313" key="4">
    <source>
        <dbReference type="Proteomes" id="UP000700248"/>
    </source>
</evidence>